<name>A0A6L2NKA2_TANCI</name>
<gene>
    <name evidence="1" type="ORF">Tci_058689</name>
</gene>
<accession>A0A6L2NKA2</accession>
<organism evidence="1">
    <name type="scientific">Tanacetum cinerariifolium</name>
    <name type="common">Dalmatian daisy</name>
    <name type="synonym">Chrysanthemum cinerariifolium</name>
    <dbReference type="NCBI Taxonomy" id="118510"/>
    <lineage>
        <taxon>Eukaryota</taxon>
        <taxon>Viridiplantae</taxon>
        <taxon>Streptophyta</taxon>
        <taxon>Embryophyta</taxon>
        <taxon>Tracheophyta</taxon>
        <taxon>Spermatophyta</taxon>
        <taxon>Magnoliopsida</taxon>
        <taxon>eudicotyledons</taxon>
        <taxon>Gunneridae</taxon>
        <taxon>Pentapetalae</taxon>
        <taxon>asterids</taxon>
        <taxon>campanulids</taxon>
        <taxon>Asterales</taxon>
        <taxon>Asteraceae</taxon>
        <taxon>Asteroideae</taxon>
        <taxon>Anthemideae</taxon>
        <taxon>Anthemidinae</taxon>
        <taxon>Tanacetum</taxon>
    </lineage>
</organism>
<dbReference type="EMBL" id="BKCJ010009386">
    <property type="protein sequence ID" value="GEU86711.1"/>
    <property type="molecule type" value="Genomic_DNA"/>
</dbReference>
<evidence type="ECO:0000313" key="1">
    <source>
        <dbReference type="EMBL" id="GEU86711.1"/>
    </source>
</evidence>
<reference evidence="1" key="1">
    <citation type="journal article" date="2019" name="Sci. Rep.">
        <title>Draft genome of Tanacetum cinerariifolium, the natural source of mosquito coil.</title>
        <authorList>
            <person name="Yamashiro T."/>
            <person name="Shiraishi A."/>
            <person name="Satake H."/>
            <person name="Nakayama K."/>
        </authorList>
    </citation>
    <scope>NUCLEOTIDE SEQUENCE</scope>
</reference>
<comment type="caution">
    <text evidence="1">The sequence shown here is derived from an EMBL/GenBank/DDBJ whole genome shotgun (WGS) entry which is preliminary data.</text>
</comment>
<proteinExistence type="predicted"/>
<protein>
    <submittedName>
        <fullName evidence="1">Uncharacterized protein</fullName>
    </submittedName>
</protein>
<sequence>MSSSIKHHSQTFHSHTLFFISSSIKPRRYESEAAELAGGGVATIPEHSDYFRSLVVYKAKGARQCKTVEAYGL</sequence>
<dbReference type="AlphaFoldDB" id="A0A6L2NKA2"/>